<keyword evidence="11" id="KW-0325">Glycoprotein</keyword>
<evidence type="ECO:0000256" key="8">
    <source>
        <dbReference type="ARBA" id="ARBA00023002"/>
    </source>
</evidence>
<dbReference type="Proteomes" id="UP000886520">
    <property type="component" value="Chromosome 12"/>
</dbReference>
<evidence type="ECO:0000313" key="20">
    <source>
        <dbReference type="EMBL" id="KAI5072690.1"/>
    </source>
</evidence>
<dbReference type="OrthoDB" id="2113341at2759"/>
<dbReference type="FunFam" id="1.10.420.10:FF:000001">
    <property type="entry name" value="Peroxidase"/>
    <property type="match status" value="1"/>
</dbReference>
<dbReference type="InterPro" id="IPR000823">
    <property type="entry name" value="Peroxidase_pln"/>
</dbReference>
<dbReference type="InterPro" id="IPR019794">
    <property type="entry name" value="Peroxidases_AS"/>
</dbReference>
<evidence type="ECO:0000256" key="13">
    <source>
        <dbReference type="PIRSR" id="PIRSR600823-1"/>
    </source>
</evidence>
<evidence type="ECO:0000256" key="5">
    <source>
        <dbReference type="ARBA" id="ARBA00022617"/>
    </source>
</evidence>
<comment type="catalytic activity">
    <reaction evidence="1 18">
        <text>2 a phenolic donor + H2O2 = 2 a phenolic radical donor + 2 H2O</text>
        <dbReference type="Rhea" id="RHEA:56136"/>
        <dbReference type="ChEBI" id="CHEBI:15377"/>
        <dbReference type="ChEBI" id="CHEBI:16240"/>
        <dbReference type="ChEBI" id="CHEBI:139520"/>
        <dbReference type="ChEBI" id="CHEBI:139521"/>
        <dbReference type="EC" id="1.11.1.7"/>
    </reaction>
</comment>
<comment type="cofactor">
    <cofactor evidence="15 18">
        <name>heme b</name>
        <dbReference type="ChEBI" id="CHEBI:60344"/>
    </cofactor>
    <text evidence="15 18">Binds 1 heme b (iron(II)-protoporphyrin IX) group per subunit.</text>
</comment>
<comment type="function">
    <text evidence="18">Removal of H(2)O(2), oxidation of toxic reductants, biosynthesis and degradation of lignin, suberization, auxin catabolism, response to environmental stresses such as wounding, pathogen attack and oxidative stress.</text>
</comment>
<protein>
    <recommendedName>
        <fullName evidence="3 18">Peroxidase</fullName>
        <ecNumber evidence="3 18">1.11.1.7</ecNumber>
    </recommendedName>
</protein>
<evidence type="ECO:0000256" key="11">
    <source>
        <dbReference type="ARBA" id="ARBA00023180"/>
    </source>
</evidence>
<dbReference type="GO" id="GO:0005576">
    <property type="term" value="C:extracellular region"/>
    <property type="evidence" value="ECO:0007669"/>
    <property type="project" value="UniProtKB-SubCell"/>
</dbReference>
<dbReference type="Gene3D" id="1.10.420.10">
    <property type="entry name" value="Peroxidase, domain 2"/>
    <property type="match status" value="1"/>
</dbReference>
<organism evidence="20 21">
    <name type="scientific">Adiantum capillus-veneris</name>
    <name type="common">Maidenhair fern</name>
    <dbReference type="NCBI Taxonomy" id="13818"/>
    <lineage>
        <taxon>Eukaryota</taxon>
        <taxon>Viridiplantae</taxon>
        <taxon>Streptophyta</taxon>
        <taxon>Embryophyta</taxon>
        <taxon>Tracheophyta</taxon>
        <taxon>Polypodiopsida</taxon>
        <taxon>Polypodiidae</taxon>
        <taxon>Polypodiales</taxon>
        <taxon>Pteridineae</taxon>
        <taxon>Pteridaceae</taxon>
        <taxon>Vittarioideae</taxon>
        <taxon>Adiantum</taxon>
    </lineage>
</organism>
<evidence type="ECO:0000256" key="17">
    <source>
        <dbReference type="PIRSR" id="PIRSR600823-5"/>
    </source>
</evidence>
<dbReference type="SUPFAM" id="SSF48113">
    <property type="entry name" value="Heme-dependent peroxidases"/>
    <property type="match status" value="1"/>
</dbReference>
<dbReference type="FunFam" id="1.10.520.10:FF:000001">
    <property type="entry name" value="Peroxidase"/>
    <property type="match status" value="1"/>
</dbReference>
<gene>
    <name evidence="20" type="ORF">GOP47_0012796</name>
</gene>
<keyword evidence="8 18" id="KW-0560">Oxidoreductase</keyword>
<evidence type="ECO:0000256" key="1">
    <source>
        <dbReference type="ARBA" id="ARBA00000189"/>
    </source>
</evidence>
<sequence length="313" mass="34246">MKMSRGGDQLSTDFYFYTCPQLEEIVYRGMHDAVQKEARLAASILRLIFHDCFVQGCDASVLLDDTPSFQGEKTAGPNNNSLRGFEVIDDIKSRVESACPGIVSCADILALTSRDGVSLLNGPKWDVPLGRRDSKTASFNEANTNIPAPNSTLSQLISKFSAQGLSTLDMVVLSGAHTIGKARCVTFRQRLYNQGGNGTQDPILQSSFGEQLLNACPQVGGDNNLSPLDMFSPTVFNSQYYHNLLMGEGLLASDQILASPTSSMTTFLLTHSFANSEAEFFENFKNSMIKLNSINVLTRSQGEIRQNCRKVNT</sequence>
<evidence type="ECO:0000256" key="14">
    <source>
        <dbReference type="PIRSR" id="PIRSR600823-2"/>
    </source>
</evidence>
<comment type="cofactor">
    <cofactor evidence="15 18">
        <name>Ca(2+)</name>
        <dbReference type="ChEBI" id="CHEBI:29108"/>
    </cofactor>
    <text evidence="15 18">Binds 2 calcium ions per subunit.</text>
</comment>
<evidence type="ECO:0000256" key="15">
    <source>
        <dbReference type="PIRSR" id="PIRSR600823-3"/>
    </source>
</evidence>
<keyword evidence="7 15" id="KW-0106">Calcium</keyword>
<dbReference type="PROSITE" id="PS00435">
    <property type="entry name" value="PEROXIDASE_1"/>
    <property type="match status" value="1"/>
</dbReference>
<keyword evidence="9 15" id="KW-0408">Iron</keyword>
<feature type="binding site" evidence="15">
    <location>
        <position position="178"/>
    </location>
    <ligand>
        <name>Ca(2+)</name>
        <dbReference type="ChEBI" id="CHEBI:29108"/>
        <label>2</label>
    </ligand>
</feature>
<comment type="caution">
    <text evidence="20">The sequence shown here is derived from an EMBL/GenBank/DDBJ whole genome shotgun (WGS) entry which is preliminary data.</text>
</comment>
<feature type="binding site" evidence="15">
    <location>
        <position position="51"/>
    </location>
    <ligand>
        <name>Ca(2+)</name>
        <dbReference type="ChEBI" id="CHEBI:29108"/>
        <label>1</label>
    </ligand>
</feature>
<feature type="binding site" evidence="15">
    <location>
        <position position="60"/>
    </location>
    <ligand>
        <name>Ca(2+)</name>
        <dbReference type="ChEBI" id="CHEBI:29108"/>
        <label>1</label>
    </ligand>
</feature>
<dbReference type="GO" id="GO:0020037">
    <property type="term" value="F:heme binding"/>
    <property type="evidence" value="ECO:0007669"/>
    <property type="project" value="UniProtKB-UniRule"/>
</dbReference>
<dbReference type="PRINTS" id="PR00458">
    <property type="entry name" value="PEROXIDASE"/>
</dbReference>
<dbReference type="InterPro" id="IPR033905">
    <property type="entry name" value="Secretory_peroxidase"/>
</dbReference>
<evidence type="ECO:0000256" key="6">
    <source>
        <dbReference type="ARBA" id="ARBA00022723"/>
    </source>
</evidence>
<dbReference type="GO" id="GO:0046872">
    <property type="term" value="F:metal ion binding"/>
    <property type="evidence" value="ECO:0007669"/>
    <property type="project" value="UniProtKB-UniRule"/>
</dbReference>
<dbReference type="PANTHER" id="PTHR31388">
    <property type="entry name" value="PEROXIDASE 72-RELATED"/>
    <property type="match status" value="1"/>
</dbReference>
<dbReference type="InterPro" id="IPR019793">
    <property type="entry name" value="Peroxidases_heam-ligand_BS"/>
</dbReference>
<feature type="binding site" evidence="15">
    <location>
        <position position="58"/>
    </location>
    <ligand>
        <name>Ca(2+)</name>
        <dbReference type="ChEBI" id="CHEBI:29108"/>
        <label>1</label>
    </ligand>
</feature>
<evidence type="ECO:0000256" key="9">
    <source>
        <dbReference type="ARBA" id="ARBA00023004"/>
    </source>
</evidence>
<dbReference type="PANTHER" id="PTHR31388:SF164">
    <property type="entry name" value="PEROXIDASE 9"/>
    <property type="match status" value="1"/>
</dbReference>
<feature type="disulfide bond" evidence="17">
    <location>
        <begin position="184"/>
        <end position="216"/>
    </location>
</feature>
<evidence type="ECO:0000313" key="21">
    <source>
        <dbReference type="Proteomes" id="UP000886520"/>
    </source>
</evidence>
<feature type="disulfide bond" evidence="17">
    <location>
        <begin position="19"/>
        <end position="99"/>
    </location>
</feature>
<evidence type="ECO:0000256" key="2">
    <source>
        <dbReference type="ARBA" id="ARBA00006873"/>
    </source>
</evidence>
<keyword evidence="10 17" id="KW-1015">Disulfide bond</keyword>
<dbReference type="Pfam" id="PF00141">
    <property type="entry name" value="peroxidase"/>
    <property type="match status" value="1"/>
</dbReference>
<name>A0A9D4URC8_ADICA</name>
<feature type="binding site" evidence="15">
    <location>
        <position position="72"/>
    </location>
    <ligand>
        <name>Ca(2+)</name>
        <dbReference type="ChEBI" id="CHEBI:29108"/>
        <label>1</label>
    </ligand>
</feature>
<feature type="active site" description="Proton acceptor" evidence="13">
    <location>
        <position position="50"/>
    </location>
</feature>
<proteinExistence type="inferred from homology"/>
<evidence type="ECO:0000259" key="19">
    <source>
        <dbReference type="PROSITE" id="PS50873"/>
    </source>
</evidence>
<accession>A0A9D4URC8</accession>
<comment type="similarity">
    <text evidence="2">Belongs to the peroxidase family. Ascorbate peroxidase subfamily.</text>
</comment>
<dbReference type="EMBL" id="JABFUD020000012">
    <property type="protein sequence ID" value="KAI5072690.1"/>
    <property type="molecule type" value="Genomic_DNA"/>
</dbReference>
<dbReference type="EC" id="1.11.1.7" evidence="3 18"/>
<comment type="similarity">
    <text evidence="18">Belongs to the peroxidase family. Classical plant (class III) peroxidase subfamily.</text>
</comment>
<evidence type="ECO:0000256" key="7">
    <source>
        <dbReference type="ARBA" id="ARBA00022837"/>
    </source>
</evidence>
<evidence type="ECO:0000256" key="4">
    <source>
        <dbReference type="ARBA" id="ARBA00022559"/>
    </source>
</evidence>
<reference evidence="20" key="1">
    <citation type="submission" date="2021-01" db="EMBL/GenBank/DDBJ databases">
        <title>Adiantum capillus-veneris genome.</title>
        <authorList>
            <person name="Fang Y."/>
            <person name="Liao Q."/>
        </authorList>
    </citation>
    <scope>NUCLEOTIDE SEQUENCE</scope>
    <source>
        <strain evidence="20">H3</strain>
        <tissue evidence="20">Leaf</tissue>
    </source>
</reference>
<dbReference type="InterPro" id="IPR002016">
    <property type="entry name" value="Haem_peroxidase"/>
</dbReference>
<feature type="domain" description="Plant heme peroxidase family profile" evidence="19">
    <location>
        <begin position="9"/>
        <end position="312"/>
    </location>
</feature>
<dbReference type="AlphaFoldDB" id="A0A9D4URC8"/>
<evidence type="ECO:0000256" key="3">
    <source>
        <dbReference type="ARBA" id="ARBA00012313"/>
    </source>
</evidence>
<feature type="binding site" evidence="14">
    <location>
        <position position="147"/>
    </location>
    <ligand>
        <name>substrate</name>
    </ligand>
</feature>
<feature type="disulfide bond" evidence="17">
    <location>
        <begin position="105"/>
        <end position="308"/>
    </location>
</feature>
<dbReference type="GO" id="GO:0042744">
    <property type="term" value="P:hydrogen peroxide catabolic process"/>
    <property type="evidence" value="ECO:0007669"/>
    <property type="project" value="UniProtKB-KW"/>
</dbReference>
<dbReference type="PROSITE" id="PS50873">
    <property type="entry name" value="PEROXIDASE_4"/>
    <property type="match status" value="1"/>
</dbReference>
<dbReference type="InterPro" id="IPR010255">
    <property type="entry name" value="Haem_peroxidase_sf"/>
</dbReference>
<dbReference type="PRINTS" id="PR00461">
    <property type="entry name" value="PLPEROXIDASE"/>
</dbReference>
<feature type="binding site" evidence="15">
    <location>
        <position position="229"/>
    </location>
    <ligand>
        <name>Ca(2+)</name>
        <dbReference type="ChEBI" id="CHEBI:29108"/>
        <label>2</label>
    </ligand>
</feature>
<feature type="site" description="Transition state stabilizer" evidence="16">
    <location>
        <position position="46"/>
    </location>
</feature>
<dbReference type="GO" id="GO:0140825">
    <property type="term" value="F:lactoperoxidase activity"/>
    <property type="evidence" value="ECO:0007669"/>
    <property type="project" value="UniProtKB-EC"/>
</dbReference>
<keyword evidence="12 18" id="KW-0376">Hydrogen peroxide</keyword>
<keyword evidence="4 18" id="KW-0575">Peroxidase</keyword>
<evidence type="ECO:0000256" key="18">
    <source>
        <dbReference type="RuleBase" id="RU362060"/>
    </source>
</evidence>
<keyword evidence="5 18" id="KW-0349">Heme</keyword>
<evidence type="ECO:0000256" key="16">
    <source>
        <dbReference type="PIRSR" id="PIRSR600823-4"/>
    </source>
</evidence>
<dbReference type="CDD" id="cd00693">
    <property type="entry name" value="secretory_peroxidase"/>
    <property type="match status" value="1"/>
</dbReference>
<keyword evidence="18" id="KW-0964">Secreted</keyword>
<evidence type="ECO:0000256" key="10">
    <source>
        <dbReference type="ARBA" id="ARBA00023157"/>
    </source>
</evidence>
<feature type="binding site" description="axial binding residue" evidence="15">
    <location>
        <position position="177"/>
    </location>
    <ligand>
        <name>heme b</name>
        <dbReference type="ChEBI" id="CHEBI:60344"/>
    </ligand>
    <ligandPart>
        <name>Fe</name>
        <dbReference type="ChEBI" id="CHEBI:18248"/>
    </ligandPart>
</feature>
<dbReference type="GO" id="GO:0006979">
    <property type="term" value="P:response to oxidative stress"/>
    <property type="evidence" value="ECO:0007669"/>
    <property type="project" value="UniProtKB-UniRule"/>
</dbReference>
<evidence type="ECO:0000256" key="12">
    <source>
        <dbReference type="ARBA" id="ARBA00023324"/>
    </source>
</evidence>
<keyword evidence="21" id="KW-1185">Reference proteome</keyword>
<feature type="binding site" evidence="15">
    <location>
        <position position="56"/>
    </location>
    <ligand>
        <name>Ca(2+)</name>
        <dbReference type="ChEBI" id="CHEBI:29108"/>
        <label>1</label>
    </ligand>
</feature>
<feature type="disulfide bond" evidence="17">
    <location>
        <begin position="52"/>
        <end position="57"/>
    </location>
</feature>
<dbReference type="PROSITE" id="PS00436">
    <property type="entry name" value="PEROXIDASE_2"/>
    <property type="match status" value="1"/>
</dbReference>
<dbReference type="Gene3D" id="1.10.520.10">
    <property type="match status" value="1"/>
</dbReference>
<feature type="binding site" evidence="15">
    <location>
        <position position="54"/>
    </location>
    <ligand>
        <name>Ca(2+)</name>
        <dbReference type="ChEBI" id="CHEBI:29108"/>
        <label>1</label>
    </ligand>
</feature>
<comment type="subcellular location">
    <subcellularLocation>
        <location evidence="18">Secreted</location>
    </subcellularLocation>
</comment>
<keyword evidence="6 15" id="KW-0479">Metal-binding</keyword>